<dbReference type="SUPFAM" id="SSF56281">
    <property type="entry name" value="Metallo-hydrolase/oxidoreductase"/>
    <property type="match status" value="1"/>
</dbReference>
<comment type="caution">
    <text evidence="2">The sequence shown here is derived from an EMBL/GenBank/DDBJ whole genome shotgun (WGS) entry which is preliminary data.</text>
</comment>
<keyword evidence="2" id="KW-0378">Hydrolase</keyword>
<keyword evidence="3" id="KW-1185">Reference proteome</keyword>
<dbReference type="InterPro" id="IPR050855">
    <property type="entry name" value="NDM-1-like"/>
</dbReference>
<dbReference type="InterPro" id="IPR001279">
    <property type="entry name" value="Metallo-B-lactamas"/>
</dbReference>
<dbReference type="SMART" id="SM00849">
    <property type="entry name" value="Lactamase_B"/>
    <property type="match status" value="1"/>
</dbReference>
<evidence type="ECO:0000313" key="2">
    <source>
        <dbReference type="EMBL" id="MBB4663222.1"/>
    </source>
</evidence>
<protein>
    <submittedName>
        <fullName evidence="2">Glyoxylase-like metal-dependent hydrolase (Beta-lactamase superfamily II)</fullName>
    </submittedName>
</protein>
<organism evidence="2 3">
    <name type="scientific">Conexibacter arvalis</name>
    <dbReference type="NCBI Taxonomy" id="912552"/>
    <lineage>
        <taxon>Bacteria</taxon>
        <taxon>Bacillati</taxon>
        <taxon>Actinomycetota</taxon>
        <taxon>Thermoleophilia</taxon>
        <taxon>Solirubrobacterales</taxon>
        <taxon>Conexibacteraceae</taxon>
        <taxon>Conexibacter</taxon>
    </lineage>
</organism>
<dbReference type="Pfam" id="PF00753">
    <property type="entry name" value="Lactamase_B"/>
    <property type="match status" value="1"/>
</dbReference>
<sequence length="332" mass="36964">MSEPVRKRELGRGERVLAGLWRLRLPLPWPGVPHCNAWAIRAGDGIVLVDCGMHEEGSIEQLERAMSMVGLAIEDVRLLVCTHAHIDHYGQAATIVDRTGCELWMHPSYEHATRSFEDPEQAFQRRLEIGRTSGVPELVLRRYAEIAKEQKPGIARVVAPDLALLPGIEIETDLGFWRVIETPGHAPSHVCLFQPERRILISGDHLLGRISLYFDYGWTPDPVGEFLRSLDAIEALDPLPRLCLAGHARPFTDVEAHIEANRELVAQRVAAAAVAIEGAPLTAYEVVPYIHGEDSLHAAAWLLSETLCYLRHLEAIGAARREPGDPERWVAV</sequence>
<dbReference type="PANTHER" id="PTHR42951">
    <property type="entry name" value="METALLO-BETA-LACTAMASE DOMAIN-CONTAINING"/>
    <property type="match status" value="1"/>
</dbReference>
<evidence type="ECO:0000313" key="3">
    <source>
        <dbReference type="Proteomes" id="UP000585272"/>
    </source>
</evidence>
<evidence type="ECO:0000259" key="1">
    <source>
        <dbReference type="SMART" id="SM00849"/>
    </source>
</evidence>
<dbReference type="Proteomes" id="UP000585272">
    <property type="component" value="Unassembled WGS sequence"/>
</dbReference>
<feature type="domain" description="Metallo-beta-lactamase" evidence="1">
    <location>
        <begin position="34"/>
        <end position="247"/>
    </location>
</feature>
<dbReference type="Gene3D" id="3.60.15.10">
    <property type="entry name" value="Ribonuclease Z/Hydroxyacylglutathione hydrolase-like"/>
    <property type="match status" value="1"/>
</dbReference>
<dbReference type="EMBL" id="JACHNU010000003">
    <property type="protein sequence ID" value="MBB4663222.1"/>
    <property type="molecule type" value="Genomic_DNA"/>
</dbReference>
<reference evidence="2 3" key="1">
    <citation type="submission" date="2020-08" db="EMBL/GenBank/DDBJ databases">
        <title>Genomic Encyclopedia of Archaeal and Bacterial Type Strains, Phase II (KMG-II): from individual species to whole genera.</title>
        <authorList>
            <person name="Goeker M."/>
        </authorList>
    </citation>
    <scope>NUCLEOTIDE SEQUENCE [LARGE SCALE GENOMIC DNA]</scope>
    <source>
        <strain evidence="2 3">DSM 23288</strain>
    </source>
</reference>
<dbReference type="RefSeq" id="WP_183342948.1">
    <property type="nucleotide sequence ID" value="NZ_JACHNU010000003.1"/>
</dbReference>
<dbReference type="GO" id="GO:0016787">
    <property type="term" value="F:hydrolase activity"/>
    <property type="evidence" value="ECO:0007669"/>
    <property type="project" value="UniProtKB-KW"/>
</dbReference>
<proteinExistence type="predicted"/>
<accession>A0A840IEH8</accession>
<dbReference type="PANTHER" id="PTHR42951:SF17">
    <property type="entry name" value="METALLO-BETA-LACTAMASE DOMAIN-CONTAINING PROTEIN"/>
    <property type="match status" value="1"/>
</dbReference>
<gene>
    <name evidence="2" type="ORF">BDZ31_002811</name>
</gene>
<dbReference type="AlphaFoldDB" id="A0A840IEH8"/>
<dbReference type="InterPro" id="IPR036866">
    <property type="entry name" value="RibonucZ/Hydroxyglut_hydro"/>
</dbReference>
<name>A0A840IEH8_9ACTN</name>